<dbReference type="EMBL" id="LR744089">
    <property type="protein sequence ID" value="CAA3704873.1"/>
    <property type="molecule type" value="Genomic_DNA"/>
</dbReference>
<comment type="pathway">
    <text evidence="3 10">Amino-acid biosynthesis; L-histidine biosynthesis; L-histidine from 5-phospho-alpha-D-ribose 1-diphosphate: step 2/9.</text>
</comment>
<evidence type="ECO:0000313" key="12">
    <source>
        <dbReference type="Proteomes" id="UP000510842"/>
    </source>
</evidence>
<evidence type="ECO:0000256" key="8">
    <source>
        <dbReference type="ARBA" id="ARBA00022840"/>
    </source>
</evidence>
<name>A0A6S6S468_9GAMM</name>
<dbReference type="HAMAP" id="MF_01020">
    <property type="entry name" value="HisE"/>
    <property type="match status" value="1"/>
</dbReference>
<dbReference type="Gene3D" id="1.10.287.1080">
    <property type="entry name" value="MazG-like"/>
    <property type="match status" value="1"/>
</dbReference>
<dbReference type="InterPro" id="IPR021130">
    <property type="entry name" value="PRib-ATP_PPHydrolase-like"/>
</dbReference>
<keyword evidence="5 10" id="KW-0028">Amino-acid biosynthesis</keyword>
<dbReference type="GO" id="GO:0004636">
    <property type="term" value="F:phosphoribosyl-ATP diphosphatase activity"/>
    <property type="evidence" value="ECO:0007669"/>
    <property type="project" value="UniProtKB-UniRule"/>
</dbReference>
<evidence type="ECO:0000256" key="5">
    <source>
        <dbReference type="ARBA" id="ARBA00022605"/>
    </source>
</evidence>
<dbReference type="EC" id="3.6.1.31" evidence="10"/>
<proteinExistence type="inferred from homology"/>
<dbReference type="InterPro" id="IPR008179">
    <property type="entry name" value="HisE"/>
</dbReference>
<evidence type="ECO:0000256" key="3">
    <source>
        <dbReference type="ARBA" id="ARBA00005204"/>
    </source>
</evidence>
<dbReference type="CDD" id="cd11534">
    <property type="entry name" value="NTP-PPase_HisIE_like"/>
    <property type="match status" value="1"/>
</dbReference>
<protein>
    <recommendedName>
        <fullName evidence="10">Phosphoribosyl-ATP pyrophosphatase</fullName>
        <shortName evidence="10">PRA-PH</shortName>
        <ecNumber evidence="10">3.6.1.31</ecNumber>
    </recommendedName>
</protein>
<dbReference type="Pfam" id="PF01503">
    <property type="entry name" value="PRA-PH"/>
    <property type="match status" value="1"/>
</dbReference>
<accession>A0A6S6S468</accession>
<dbReference type="PANTHER" id="PTHR42945">
    <property type="entry name" value="HISTIDINE BIOSYNTHESIS BIFUNCTIONAL PROTEIN"/>
    <property type="match status" value="1"/>
</dbReference>
<dbReference type="UniPathway" id="UPA00031">
    <property type="reaction ID" value="UER00007"/>
</dbReference>
<dbReference type="NCBIfam" id="TIGR03188">
    <property type="entry name" value="histidine_hisI"/>
    <property type="match status" value="1"/>
</dbReference>
<evidence type="ECO:0000256" key="4">
    <source>
        <dbReference type="ARBA" id="ARBA00022490"/>
    </source>
</evidence>
<dbReference type="GO" id="GO:0005737">
    <property type="term" value="C:cytoplasm"/>
    <property type="evidence" value="ECO:0007669"/>
    <property type="project" value="UniProtKB-SubCell"/>
</dbReference>
<evidence type="ECO:0000256" key="10">
    <source>
        <dbReference type="HAMAP-Rule" id="MF_01020"/>
    </source>
</evidence>
<evidence type="ECO:0000256" key="9">
    <source>
        <dbReference type="ARBA" id="ARBA00023102"/>
    </source>
</evidence>
<dbReference type="NCBIfam" id="NF001611">
    <property type="entry name" value="PRK00400.1-3"/>
    <property type="match status" value="1"/>
</dbReference>
<sequence>MDKVLDKLFLILQNRKHSDHKKSYVSSLYKKGIKQILKKINEETNELIIAIKNFKENKYKDKFLRYEIIKETADLWFHTLICISFLDILHTEIVEELSKRLNISGFEEKNNRISF</sequence>
<organism evidence="11 12">
    <name type="scientific">Candidatus Portiera aleyrodidarum</name>
    <name type="common">primary endosymbiont of Bemisia tabaci</name>
    <dbReference type="NCBI Taxonomy" id="91844"/>
    <lineage>
        <taxon>Bacteria</taxon>
        <taxon>Pseudomonadati</taxon>
        <taxon>Pseudomonadota</taxon>
        <taxon>Gammaproteobacteria</taxon>
        <taxon>Candidatus Johnevansiales</taxon>
        <taxon>Candidatus Johnevansiaceae</taxon>
        <taxon>Candidatus Portiera</taxon>
    </lineage>
</organism>
<dbReference type="AlphaFoldDB" id="A0A6S6S468"/>
<dbReference type="PANTHER" id="PTHR42945:SF9">
    <property type="entry name" value="HISTIDINE BIOSYNTHESIS BIFUNCTIONAL PROTEIN HISIE"/>
    <property type="match status" value="1"/>
</dbReference>
<evidence type="ECO:0000256" key="6">
    <source>
        <dbReference type="ARBA" id="ARBA00022741"/>
    </source>
</evidence>
<comment type="subcellular location">
    <subcellularLocation>
        <location evidence="2 10">Cytoplasm</location>
    </subcellularLocation>
</comment>
<evidence type="ECO:0000256" key="7">
    <source>
        <dbReference type="ARBA" id="ARBA00022801"/>
    </source>
</evidence>
<evidence type="ECO:0000313" key="11">
    <source>
        <dbReference type="EMBL" id="CAA3704873.1"/>
    </source>
</evidence>
<evidence type="ECO:0000256" key="2">
    <source>
        <dbReference type="ARBA" id="ARBA00004496"/>
    </source>
</evidence>
<evidence type="ECO:0000256" key="1">
    <source>
        <dbReference type="ARBA" id="ARBA00001460"/>
    </source>
</evidence>
<reference evidence="11 12" key="1">
    <citation type="submission" date="2019-12" db="EMBL/GenBank/DDBJ databases">
        <authorList>
            <person name="Santos-Garcia D."/>
            <person name="Santos-Garcia D."/>
            <person name="Santos-Garcia D."/>
        </authorList>
    </citation>
    <scope>NUCLEOTIDE SEQUENCE [LARGE SCALE GENOMIC DNA]</scope>
    <source>
        <strain evidence="11">PeMo</strain>
    </source>
</reference>
<keyword evidence="9 10" id="KW-0368">Histidine biosynthesis</keyword>
<keyword evidence="7 10" id="KW-0378">Hydrolase</keyword>
<keyword evidence="8 10" id="KW-0067">ATP-binding</keyword>
<dbReference type="RefSeq" id="WP_180824505.1">
    <property type="nucleotide sequence ID" value="NZ_LR744089.1"/>
</dbReference>
<dbReference type="SUPFAM" id="SSF101386">
    <property type="entry name" value="all-alpha NTP pyrophosphatases"/>
    <property type="match status" value="1"/>
</dbReference>
<dbReference type="GO" id="GO:0005524">
    <property type="term" value="F:ATP binding"/>
    <property type="evidence" value="ECO:0007669"/>
    <property type="project" value="UniProtKB-KW"/>
</dbReference>
<keyword evidence="6 10" id="KW-0547">Nucleotide-binding</keyword>
<dbReference type="Proteomes" id="UP000510842">
    <property type="component" value="Chromosome"/>
</dbReference>
<keyword evidence="4 10" id="KW-0963">Cytoplasm</keyword>
<dbReference type="GO" id="GO:0000105">
    <property type="term" value="P:L-histidine biosynthetic process"/>
    <property type="evidence" value="ECO:0007669"/>
    <property type="project" value="UniProtKB-UniRule"/>
</dbReference>
<comment type="catalytic activity">
    <reaction evidence="1 10">
        <text>1-(5-phospho-beta-D-ribosyl)-ATP + H2O = 1-(5-phospho-beta-D-ribosyl)-5'-AMP + diphosphate + H(+)</text>
        <dbReference type="Rhea" id="RHEA:22828"/>
        <dbReference type="ChEBI" id="CHEBI:15377"/>
        <dbReference type="ChEBI" id="CHEBI:15378"/>
        <dbReference type="ChEBI" id="CHEBI:33019"/>
        <dbReference type="ChEBI" id="CHEBI:59457"/>
        <dbReference type="ChEBI" id="CHEBI:73183"/>
        <dbReference type="EC" id="3.6.1.31"/>
    </reaction>
</comment>
<gene>
    <name evidence="10 11" type="primary">hisE</name>
    <name evidence="11" type="ORF">PEMO_0030</name>
</gene>
<keyword evidence="12" id="KW-1185">Reference proteome</keyword>
<comment type="similarity">
    <text evidence="10">Belongs to the PRA-PH family.</text>
</comment>